<dbReference type="PANTHER" id="PTHR42978">
    <property type="entry name" value="QUORUM-QUENCHING LACTONASE YTNP-RELATED-RELATED"/>
    <property type="match status" value="1"/>
</dbReference>
<dbReference type="PANTHER" id="PTHR42978:SF6">
    <property type="entry name" value="QUORUM-QUENCHING LACTONASE YTNP-RELATED"/>
    <property type="match status" value="1"/>
</dbReference>
<evidence type="ECO:0000256" key="2">
    <source>
        <dbReference type="ARBA" id="ARBA00022723"/>
    </source>
</evidence>
<dbReference type="InterPro" id="IPR036866">
    <property type="entry name" value="RibonucZ/Hydroxyglut_hydro"/>
</dbReference>
<name>A0A1W2LWK8_9PSEU</name>
<evidence type="ECO:0000313" key="7">
    <source>
        <dbReference type="Proteomes" id="UP000076660"/>
    </source>
</evidence>
<dbReference type="RefSeq" id="WP_063271061.1">
    <property type="nucleotide sequence ID" value="NZ_LQMT02000013.1"/>
</dbReference>
<accession>A0A1W2LWK8</accession>
<organism evidence="6 7">
    <name type="scientific">Amycolatopsis keratiniphila subsp. keratiniphila</name>
    <dbReference type="NCBI Taxonomy" id="227715"/>
    <lineage>
        <taxon>Bacteria</taxon>
        <taxon>Bacillati</taxon>
        <taxon>Actinomycetota</taxon>
        <taxon>Actinomycetes</taxon>
        <taxon>Pseudonocardiales</taxon>
        <taxon>Pseudonocardiaceae</taxon>
        <taxon>Amycolatopsis</taxon>
        <taxon>Amycolatopsis japonica group</taxon>
    </lineage>
</organism>
<dbReference type="Gene3D" id="3.60.15.10">
    <property type="entry name" value="Ribonuclease Z/Hydroxyacylglutathione hydrolase-like"/>
    <property type="match status" value="1"/>
</dbReference>
<dbReference type="EMBL" id="LQMT02000013">
    <property type="protein sequence ID" value="ONF70861.1"/>
    <property type="molecule type" value="Genomic_DNA"/>
</dbReference>
<dbReference type="OrthoDB" id="5177904at2"/>
<dbReference type="InterPro" id="IPR051013">
    <property type="entry name" value="MBL_superfamily_lactonases"/>
</dbReference>
<evidence type="ECO:0000313" key="6">
    <source>
        <dbReference type="EMBL" id="ONF70861.1"/>
    </source>
</evidence>
<gene>
    <name evidence="6" type="ORF">AVR91_0214730</name>
</gene>
<dbReference type="SUPFAM" id="SSF56281">
    <property type="entry name" value="Metallo-hydrolase/oxidoreductase"/>
    <property type="match status" value="1"/>
</dbReference>
<protein>
    <submittedName>
        <fullName evidence="6">MBL fold metallo-hydrolase</fullName>
    </submittedName>
</protein>
<dbReference type="AlphaFoldDB" id="A0A1W2LWK8"/>
<dbReference type="CDD" id="cd16277">
    <property type="entry name" value="metallo-hydrolase-like_MBL-fold"/>
    <property type="match status" value="1"/>
</dbReference>
<keyword evidence="2" id="KW-0479">Metal-binding</keyword>
<dbReference type="InterPro" id="IPR001279">
    <property type="entry name" value="Metallo-B-lactamas"/>
</dbReference>
<keyword evidence="3 6" id="KW-0378">Hydrolase</keyword>
<keyword evidence="4" id="KW-0862">Zinc</keyword>
<dbReference type="Pfam" id="PF00753">
    <property type="entry name" value="Lactamase_B"/>
    <property type="match status" value="1"/>
</dbReference>
<dbReference type="SMART" id="SM00849">
    <property type="entry name" value="Lactamase_B"/>
    <property type="match status" value="1"/>
</dbReference>
<dbReference type="Proteomes" id="UP000076660">
    <property type="component" value="Unassembled WGS sequence"/>
</dbReference>
<comment type="similarity">
    <text evidence="1">Belongs to the metallo-beta-lactamase superfamily.</text>
</comment>
<dbReference type="GO" id="GO:0016787">
    <property type="term" value="F:hydrolase activity"/>
    <property type="evidence" value="ECO:0007669"/>
    <property type="project" value="UniProtKB-KW"/>
</dbReference>
<evidence type="ECO:0000256" key="3">
    <source>
        <dbReference type="ARBA" id="ARBA00022801"/>
    </source>
</evidence>
<sequence length="297" mass="31433">MSRPAARAQIRVGRTTVTYLPDGHAWLNPGVFLPSSVPSGWAAHDAFLDERGWFPVSIGSFLIRTDDRAILVDLGLGAADFSLPGAAEFHGGGLLDALAAEGLSPEDVDTVIYTHLHHDHVGWTTNVPPAPDGTGGTVTGLTFPAARHLVSEAEWAHWSGTNDPVGPDPLAVQEPLAEVIGFFGDGDVVAPGVRILATPGHTPGHSSVVVTDPDGEDPRRVVVLGDVMHCQVQITESHWTFAFDVDPAEGVATREQLLKEIEDDRTILAGGHFAGQVFGRVLPPALRRTWAAGQATG</sequence>
<evidence type="ECO:0000259" key="5">
    <source>
        <dbReference type="SMART" id="SM00849"/>
    </source>
</evidence>
<proteinExistence type="inferred from homology"/>
<comment type="caution">
    <text evidence="6">The sequence shown here is derived from an EMBL/GenBank/DDBJ whole genome shotgun (WGS) entry which is preliminary data.</text>
</comment>
<evidence type="ECO:0000256" key="1">
    <source>
        <dbReference type="ARBA" id="ARBA00007749"/>
    </source>
</evidence>
<reference evidence="6 7" key="1">
    <citation type="submission" date="2016-12" db="EMBL/GenBank/DDBJ databases">
        <title>Amycolatopsis keratiniphila subsp. keratiniphila genome sequencing and assembly.</title>
        <authorList>
            <person name="Mayilraj S."/>
            <person name="Kaur N."/>
        </authorList>
    </citation>
    <scope>NUCLEOTIDE SEQUENCE [LARGE SCALE GENOMIC DNA]</scope>
    <source>
        <strain evidence="6 7">DSM 44409</strain>
    </source>
</reference>
<evidence type="ECO:0000256" key="4">
    <source>
        <dbReference type="ARBA" id="ARBA00022833"/>
    </source>
</evidence>
<dbReference type="GO" id="GO:0046872">
    <property type="term" value="F:metal ion binding"/>
    <property type="evidence" value="ECO:0007669"/>
    <property type="project" value="UniProtKB-KW"/>
</dbReference>
<feature type="domain" description="Metallo-beta-lactamase" evidence="5">
    <location>
        <begin position="57"/>
        <end position="272"/>
    </location>
</feature>